<dbReference type="InterPro" id="IPR020555">
    <property type="entry name" value="MECDP_synthase_CS"/>
</dbReference>
<feature type="binding site" evidence="7">
    <location>
        <position position="20"/>
    </location>
    <ligand>
        <name>a divalent metal cation</name>
        <dbReference type="ChEBI" id="CHEBI:60240"/>
    </ligand>
</feature>
<dbReference type="GO" id="GO:0008685">
    <property type="term" value="F:2-C-methyl-D-erythritol 2,4-cyclodiphosphate synthase activity"/>
    <property type="evidence" value="ECO:0007669"/>
    <property type="project" value="UniProtKB-UniRule"/>
</dbReference>
<comment type="subunit">
    <text evidence="7">Homotrimer.</text>
</comment>
<evidence type="ECO:0000256" key="6">
    <source>
        <dbReference type="ARBA" id="ARBA00023239"/>
    </source>
</evidence>
<dbReference type="SUPFAM" id="SSF69765">
    <property type="entry name" value="IpsF-like"/>
    <property type="match status" value="1"/>
</dbReference>
<dbReference type="Proteomes" id="UP000198504">
    <property type="component" value="Unassembled WGS sequence"/>
</dbReference>
<keyword evidence="11" id="KW-1185">Reference proteome</keyword>
<name>A0A1H9KCU7_9ACTN</name>
<reference evidence="11" key="1">
    <citation type="submission" date="2016-10" db="EMBL/GenBank/DDBJ databases">
        <authorList>
            <person name="Varghese N."/>
            <person name="Submissions S."/>
        </authorList>
    </citation>
    <scope>NUCLEOTIDE SEQUENCE [LARGE SCALE GENOMIC DNA]</scope>
    <source>
        <strain evidence="11">CGMCC 4.6856</strain>
    </source>
</reference>
<comment type="pathway">
    <text evidence="2 7">Isoprenoid biosynthesis; isopentenyl diphosphate biosynthesis via DXP pathway; isopentenyl diphosphate from 1-deoxy-D-xylulose 5-phosphate: step 4/6.</text>
</comment>
<feature type="site" description="Transition state stabilizer" evidence="7">
    <location>
        <position position="143"/>
    </location>
</feature>
<comment type="catalytic activity">
    <reaction evidence="1 7 8">
        <text>4-CDP-2-C-methyl-D-erythritol 2-phosphate = 2-C-methyl-D-erythritol 2,4-cyclic diphosphate + CMP</text>
        <dbReference type="Rhea" id="RHEA:23864"/>
        <dbReference type="ChEBI" id="CHEBI:57919"/>
        <dbReference type="ChEBI" id="CHEBI:58483"/>
        <dbReference type="ChEBI" id="CHEBI:60377"/>
        <dbReference type="EC" id="4.6.1.12"/>
    </reaction>
</comment>
<protein>
    <recommendedName>
        <fullName evidence="3 7">2-C-methyl-D-erythritol 2,4-cyclodiphosphate synthase</fullName>
        <shortName evidence="7">MECDP-synthase</shortName>
        <shortName evidence="7">MECPP-synthase</shortName>
        <shortName evidence="7">MECPS</shortName>
        <ecNumber evidence="3 7">4.6.1.12</ecNumber>
    </recommendedName>
</protein>
<evidence type="ECO:0000259" key="9">
    <source>
        <dbReference type="Pfam" id="PF02542"/>
    </source>
</evidence>
<dbReference type="Pfam" id="PF02542">
    <property type="entry name" value="YgbB"/>
    <property type="match status" value="1"/>
</dbReference>
<comment type="function">
    <text evidence="7">Involved in the biosynthesis of isopentenyl diphosphate (IPP) and dimethylallyl diphosphate (DMAPP), two major building blocks of isoprenoid compounds. Catalyzes the conversion of 4-diphosphocytidyl-2-C-methyl-D-erythritol 2-phosphate (CDP-ME2P) to 2-C-methyl-D-erythritol 2,4-cyclodiphosphate (ME-CPP) with a corresponding release of cytidine 5-monophosphate (CMP).</text>
</comment>
<evidence type="ECO:0000256" key="4">
    <source>
        <dbReference type="ARBA" id="ARBA00022723"/>
    </source>
</evidence>
<feature type="binding site" evidence="7">
    <location>
        <position position="52"/>
    </location>
    <ligand>
        <name>a divalent metal cation</name>
        <dbReference type="ChEBI" id="CHEBI:60240"/>
    </ligand>
</feature>
<dbReference type="EC" id="4.6.1.12" evidence="3 7"/>
<feature type="site" description="Transition state stabilizer" evidence="7">
    <location>
        <position position="44"/>
    </location>
</feature>
<dbReference type="UniPathway" id="UPA00056">
    <property type="reaction ID" value="UER00095"/>
</dbReference>
<keyword evidence="4 7" id="KW-0479">Metal-binding</keyword>
<accession>A0A1H9KCU7</accession>
<dbReference type="NCBIfam" id="TIGR00151">
    <property type="entry name" value="ispF"/>
    <property type="match status" value="1"/>
</dbReference>
<comment type="similarity">
    <text evidence="7 8">Belongs to the IspF family.</text>
</comment>
<feature type="binding site" evidence="7">
    <location>
        <begin position="66"/>
        <end position="68"/>
    </location>
    <ligand>
        <name>4-CDP-2-C-methyl-D-erythritol 2-phosphate</name>
        <dbReference type="ChEBI" id="CHEBI:57919"/>
    </ligand>
</feature>
<proteinExistence type="inferred from homology"/>
<dbReference type="AlphaFoldDB" id="A0A1H9KCU7"/>
<dbReference type="GO" id="GO:0016114">
    <property type="term" value="P:terpenoid biosynthetic process"/>
    <property type="evidence" value="ECO:0007669"/>
    <property type="project" value="InterPro"/>
</dbReference>
<dbReference type="STRING" id="1036181.SAMN05421756_107149"/>
<evidence type="ECO:0000256" key="7">
    <source>
        <dbReference type="HAMAP-Rule" id="MF_00107"/>
    </source>
</evidence>
<evidence type="ECO:0000256" key="1">
    <source>
        <dbReference type="ARBA" id="ARBA00000200"/>
    </source>
</evidence>
<dbReference type="InterPro" id="IPR036571">
    <property type="entry name" value="MECDP_synthase_sf"/>
</dbReference>
<sequence>MVRTLRRVEAPRIGTGWDVHRLVAGRRLVLGGVDVPAPAGFDTHSDGDVLSHAVVDALAGAIADGDLGVHFPEDDPDADEARSLGFVVAFAARVRERGLQVVSLDSFVVHGTVRLRPHLDAMRANLADALGAPLDRVSVKARSADGLGPEGRGEACSASVTLLLGPSGP</sequence>
<feature type="binding site" evidence="7">
    <location>
        <position position="18"/>
    </location>
    <ligand>
        <name>a divalent metal cation</name>
        <dbReference type="ChEBI" id="CHEBI:60240"/>
    </ligand>
</feature>
<dbReference type="PROSITE" id="PS01350">
    <property type="entry name" value="ISPF"/>
    <property type="match status" value="1"/>
</dbReference>
<dbReference type="Gene3D" id="3.30.1330.50">
    <property type="entry name" value="2-C-methyl-D-erythritol 2,4-cyclodiphosphate synthase"/>
    <property type="match status" value="1"/>
</dbReference>
<evidence type="ECO:0000256" key="3">
    <source>
        <dbReference type="ARBA" id="ARBA00012579"/>
    </source>
</evidence>
<dbReference type="HAMAP" id="MF_00107">
    <property type="entry name" value="IspF"/>
    <property type="match status" value="1"/>
</dbReference>
<comment type="caution">
    <text evidence="7">Lacks conserved residue(s) required for the propagation of feature annotation.</text>
</comment>
<dbReference type="PANTHER" id="PTHR43181:SF1">
    <property type="entry name" value="2-C-METHYL-D-ERYTHRITOL 2,4-CYCLODIPHOSPHATE SYNTHASE, CHLOROPLASTIC"/>
    <property type="match status" value="1"/>
</dbReference>
<dbReference type="GO" id="GO:0046872">
    <property type="term" value="F:metal ion binding"/>
    <property type="evidence" value="ECO:0007669"/>
    <property type="project" value="UniProtKB-KW"/>
</dbReference>
<organism evidence="10 11">
    <name type="scientific">Microlunatus flavus</name>
    <dbReference type="NCBI Taxonomy" id="1036181"/>
    <lineage>
        <taxon>Bacteria</taxon>
        <taxon>Bacillati</taxon>
        <taxon>Actinomycetota</taxon>
        <taxon>Actinomycetes</taxon>
        <taxon>Propionibacteriales</taxon>
        <taxon>Propionibacteriaceae</taxon>
        <taxon>Microlunatus</taxon>
    </lineage>
</organism>
<dbReference type="PANTHER" id="PTHR43181">
    <property type="entry name" value="2-C-METHYL-D-ERYTHRITOL 2,4-CYCLODIPHOSPHATE SYNTHASE, CHLOROPLASTIC"/>
    <property type="match status" value="1"/>
</dbReference>
<evidence type="ECO:0000256" key="2">
    <source>
        <dbReference type="ARBA" id="ARBA00004709"/>
    </source>
</evidence>
<evidence type="ECO:0000256" key="8">
    <source>
        <dbReference type="RuleBase" id="RU004395"/>
    </source>
</evidence>
<keyword evidence="6 7" id="KW-0456">Lyase</keyword>
<evidence type="ECO:0000313" key="10">
    <source>
        <dbReference type="EMBL" id="SEQ96703.1"/>
    </source>
</evidence>
<evidence type="ECO:0000256" key="5">
    <source>
        <dbReference type="ARBA" id="ARBA00023229"/>
    </source>
</evidence>
<dbReference type="CDD" id="cd00554">
    <property type="entry name" value="MECDP_synthase"/>
    <property type="match status" value="1"/>
</dbReference>
<evidence type="ECO:0000313" key="11">
    <source>
        <dbReference type="Proteomes" id="UP000198504"/>
    </source>
</evidence>
<dbReference type="EMBL" id="FOFA01000007">
    <property type="protein sequence ID" value="SEQ96703.1"/>
    <property type="molecule type" value="Genomic_DNA"/>
</dbReference>
<feature type="binding site" evidence="7">
    <location>
        <begin position="44"/>
        <end position="45"/>
    </location>
    <ligand>
        <name>4-CDP-2-C-methyl-D-erythritol 2-phosphate</name>
        <dbReference type="ChEBI" id="CHEBI:57919"/>
    </ligand>
</feature>
<comment type="cofactor">
    <cofactor evidence="7">
        <name>a divalent metal cation</name>
        <dbReference type="ChEBI" id="CHEBI:60240"/>
    </cofactor>
    <text evidence="7">Binds 1 divalent metal cation per subunit.</text>
</comment>
<feature type="binding site" evidence="7">
    <location>
        <position position="152"/>
    </location>
    <ligand>
        <name>4-CDP-2-C-methyl-D-erythritol 2-phosphate</name>
        <dbReference type="ChEBI" id="CHEBI:57919"/>
    </ligand>
</feature>
<gene>
    <name evidence="7" type="primary">ispF</name>
    <name evidence="10" type="ORF">SAMN05421756_107149</name>
</gene>
<dbReference type="InterPro" id="IPR003526">
    <property type="entry name" value="MECDP_synthase"/>
</dbReference>
<keyword evidence="5 7" id="KW-0414">Isoprene biosynthesis</keyword>
<dbReference type="GO" id="GO:0019288">
    <property type="term" value="P:isopentenyl diphosphate biosynthetic process, methylerythritol 4-phosphate pathway"/>
    <property type="evidence" value="ECO:0007669"/>
    <property type="project" value="UniProtKB-UniRule"/>
</dbReference>
<feature type="binding site" evidence="7">
    <location>
        <begin position="71"/>
        <end position="75"/>
    </location>
    <ligand>
        <name>4-CDP-2-C-methyl-D-erythritol 2-phosphate</name>
        <dbReference type="ChEBI" id="CHEBI:57919"/>
    </ligand>
</feature>
<feature type="binding site" evidence="7">
    <location>
        <begin position="18"/>
        <end position="20"/>
    </location>
    <ligand>
        <name>4-CDP-2-C-methyl-D-erythritol 2-phosphate</name>
        <dbReference type="ChEBI" id="CHEBI:57919"/>
    </ligand>
</feature>
<feature type="domain" description="2-C-methyl-D-erythritol 2,4-cyclodiphosphate synthase" evidence="9">
    <location>
        <begin position="12"/>
        <end position="164"/>
    </location>
</feature>